<name>A0A2W6MTQ3_9HELI</name>
<keyword evidence="2" id="KW-0732">Signal</keyword>
<dbReference type="PROSITE" id="PS01096">
    <property type="entry name" value="PPIC_PPIASE_1"/>
    <property type="match status" value="1"/>
</dbReference>
<sequence>MKKIILGSMVAFALMQGVSFAKTFAKVDGEEITEKDIGILMRGMPGVSYEQLPQEAKTQIINQAIERRLLIKQAKKEKIENSKEYKDALALVQDDLALEIWMGKQMNEVKVSDSEIKDFYNKNKKEFLQPEAVKVSHILVKSEAEAKSIIAELKKSGKDLPNKFAQLAREKSQDATAQNGGSLGWFVRAQKMVPEFTNAAFKLKKGEYTKTPVKTDFGFHVIYAEDKRSERTLTLDESKARIEQVLKVQKFKDSVQKEGQDLRKKAKIEVY</sequence>
<dbReference type="InterPro" id="IPR046357">
    <property type="entry name" value="PPIase_dom_sf"/>
</dbReference>
<dbReference type="PANTHER" id="PTHR47245">
    <property type="entry name" value="PEPTIDYLPROLYL ISOMERASE"/>
    <property type="match status" value="1"/>
</dbReference>
<dbReference type="EMBL" id="NBIU01000020">
    <property type="protein sequence ID" value="PZT47822.1"/>
    <property type="molecule type" value="Genomic_DNA"/>
</dbReference>
<feature type="chain" id="PRO_5015876325" evidence="2">
    <location>
        <begin position="22"/>
        <end position="271"/>
    </location>
</feature>
<accession>A0A2W6MTQ3</accession>
<comment type="caution">
    <text evidence="4">The sequence shown here is derived from an EMBL/GenBank/DDBJ whole genome shotgun (WGS) entry which is preliminary data.</text>
</comment>
<dbReference type="OrthoDB" id="14196at2"/>
<dbReference type="GO" id="GO:0003755">
    <property type="term" value="F:peptidyl-prolyl cis-trans isomerase activity"/>
    <property type="evidence" value="ECO:0007669"/>
    <property type="project" value="UniProtKB-KW"/>
</dbReference>
<dbReference type="Pfam" id="PF13145">
    <property type="entry name" value="Rotamase_2"/>
    <property type="match status" value="1"/>
</dbReference>
<keyword evidence="1 4" id="KW-0413">Isomerase</keyword>
<dbReference type="Gene3D" id="6.10.140.970">
    <property type="match status" value="1"/>
</dbReference>
<dbReference type="Proteomes" id="UP000249746">
    <property type="component" value="Unassembled WGS sequence"/>
</dbReference>
<keyword evidence="5" id="KW-1185">Reference proteome</keyword>
<dbReference type="Gene3D" id="3.10.50.40">
    <property type="match status" value="1"/>
</dbReference>
<evidence type="ECO:0000259" key="3">
    <source>
        <dbReference type="PROSITE" id="PS50198"/>
    </source>
</evidence>
<feature type="domain" description="PpiC" evidence="3">
    <location>
        <begin position="130"/>
        <end position="226"/>
    </location>
</feature>
<reference evidence="4 5" key="1">
    <citation type="submission" date="2017-03" db="EMBL/GenBank/DDBJ databases">
        <title>Genomic and clinical evidence uncovers the enterohepatic species Helicobacter valdiviensis as a potential human intestinal pathogen.</title>
        <authorList>
            <person name="Fresia P."/>
            <person name="Jara R."/>
            <person name="Sierra R."/>
            <person name="Ferres I."/>
            <person name="Greif G."/>
            <person name="Iraola G."/>
            <person name="Collado L."/>
        </authorList>
    </citation>
    <scope>NUCLEOTIDE SEQUENCE [LARGE SCALE GENOMIC DNA]</scope>
    <source>
        <strain evidence="4 5">WBE14</strain>
    </source>
</reference>
<evidence type="ECO:0000313" key="5">
    <source>
        <dbReference type="Proteomes" id="UP000249746"/>
    </source>
</evidence>
<gene>
    <name evidence="4" type="ORF">B6S12_06970</name>
</gene>
<evidence type="ECO:0000256" key="1">
    <source>
        <dbReference type="PROSITE-ProRule" id="PRU00278"/>
    </source>
</evidence>
<evidence type="ECO:0000256" key="2">
    <source>
        <dbReference type="SAM" id="SignalP"/>
    </source>
</evidence>
<feature type="signal peptide" evidence="2">
    <location>
        <begin position="1"/>
        <end position="21"/>
    </location>
</feature>
<dbReference type="Gene3D" id="1.10.8.1040">
    <property type="match status" value="1"/>
</dbReference>
<evidence type="ECO:0000313" key="4">
    <source>
        <dbReference type="EMBL" id="PZT47822.1"/>
    </source>
</evidence>
<dbReference type="SUPFAM" id="SSF54534">
    <property type="entry name" value="FKBP-like"/>
    <property type="match status" value="1"/>
</dbReference>
<dbReference type="PROSITE" id="PS50198">
    <property type="entry name" value="PPIC_PPIASE_2"/>
    <property type="match status" value="1"/>
</dbReference>
<dbReference type="SUPFAM" id="SSF109998">
    <property type="entry name" value="Triger factor/SurA peptide-binding domain-like"/>
    <property type="match status" value="1"/>
</dbReference>
<protein>
    <submittedName>
        <fullName evidence="4">Peptidylprolyl isomerase</fullName>
    </submittedName>
</protein>
<dbReference type="AlphaFoldDB" id="A0A2W6MTQ3"/>
<dbReference type="PANTHER" id="PTHR47245:SF2">
    <property type="entry name" value="PEPTIDYL-PROLYL CIS-TRANS ISOMERASE HP_0175-RELATED"/>
    <property type="match status" value="1"/>
</dbReference>
<proteinExistence type="predicted"/>
<dbReference type="InterPro" id="IPR050245">
    <property type="entry name" value="PrsA_foldase"/>
</dbReference>
<dbReference type="RefSeq" id="WP_111230088.1">
    <property type="nucleotide sequence ID" value="NZ_NBIU01000020.1"/>
</dbReference>
<dbReference type="InterPro" id="IPR023058">
    <property type="entry name" value="PPIase_PpiC_CS"/>
</dbReference>
<dbReference type="InterPro" id="IPR000297">
    <property type="entry name" value="PPIase_PpiC"/>
</dbReference>
<keyword evidence="1" id="KW-0697">Rotamase</keyword>
<dbReference type="InterPro" id="IPR027304">
    <property type="entry name" value="Trigger_fact/SurA_dom_sf"/>
</dbReference>
<organism evidence="4 5">
    <name type="scientific">Helicobacter valdiviensis</name>
    <dbReference type="NCBI Taxonomy" id="1458358"/>
    <lineage>
        <taxon>Bacteria</taxon>
        <taxon>Pseudomonadati</taxon>
        <taxon>Campylobacterota</taxon>
        <taxon>Epsilonproteobacteria</taxon>
        <taxon>Campylobacterales</taxon>
        <taxon>Helicobacteraceae</taxon>
        <taxon>Helicobacter</taxon>
    </lineage>
</organism>